<gene>
    <name evidence="2" type="ORF">BKA67DRAFT_580146</name>
</gene>
<comment type="caution">
    <text evidence="2">The sequence shown here is derived from an EMBL/GenBank/DDBJ whole genome shotgun (WGS) entry which is preliminary data.</text>
</comment>
<dbReference type="RefSeq" id="XP_045953164.1">
    <property type="nucleotide sequence ID" value="XM_046103829.1"/>
</dbReference>
<sequence length="356" mass="36359">MAQNHADPFCLHFGPMAPASSVTSGADSAAPPLPPRPNNALPHIRRRPVNTAPLPASSLTQTALPASPSLTQTVPLRPPRPEFSNPGPGVAQYADERPGSLEQPIISNTSVFSGPQATSSMPAPHGQASVTTNSQSPQSSDRRSSWSSTFGIMAKAALPESLAPGMSSLISRDQAPPALSTQPPTTPLSGNQVIVNDVSLGQADIMSLQALLGAVLPGSYWYDRRSGAYGMIGGPCSGFLSPGLPLGCGQLAENASGNTGTGVFINGRQIHSVDVVGLQSAGTVVMPGRWWVNGDGTYGAEGSPLILGRLNLRASASASGGAGGSHSWSTSMGHYGGSDGQGFSYVGGPGWSYYSG</sequence>
<dbReference type="GeneID" id="70132720"/>
<dbReference type="Proteomes" id="UP000758603">
    <property type="component" value="Unassembled WGS sequence"/>
</dbReference>
<proteinExistence type="predicted"/>
<feature type="compositionally biased region" description="Polar residues" evidence="1">
    <location>
        <begin position="57"/>
        <end position="74"/>
    </location>
</feature>
<name>A0A9P8RNE4_9PEZI</name>
<feature type="region of interest" description="Disordered" evidence="1">
    <location>
        <begin position="167"/>
        <end position="189"/>
    </location>
</feature>
<feature type="compositionally biased region" description="Polar residues" evidence="1">
    <location>
        <begin position="179"/>
        <end position="189"/>
    </location>
</feature>
<accession>A0A9P8RNE4</accession>
<evidence type="ECO:0000256" key="1">
    <source>
        <dbReference type="SAM" id="MobiDB-lite"/>
    </source>
</evidence>
<evidence type="ECO:0000313" key="3">
    <source>
        <dbReference type="Proteomes" id="UP000758603"/>
    </source>
</evidence>
<organism evidence="2 3">
    <name type="scientific">Truncatella angustata</name>
    <dbReference type="NCBI Taxonomy" id="152316"/>
    <lineage>
        <taxon>Eukaryota</taxon>
        <taxon>Fungi</taxon>
        <taxon>Dikarya</taxon>
        <taxon>Ascomycota</taxon>
        <taxon>Pezizomycotina</taxon>
        <taxon>Sordariomycetes</taxon>
        <taxon>Xylariomycetidae</taxon>
        <taxon>Amphisphaeriales</taxon>
        <taxon>Sporocadaceae</taxon>
        <taxon>Truncatella</taxon>
    </lineage>
</organism>
<dbReference type="OrthoDB" id="5239817at2759"/>
<dbReference type="AlphaFoldDB" id="A0A9P8RNE4"/>
<keyword evidence="3" id="KW-1185">Reference proteome</keyword>
<evidence type="ECO:0000313" key="2">
    <source>
        <dbReference type="EMBL" id="KAH6646650.1"/>
    </source>
</evidence>
<feature type="compositionally biased region" description="Polar residues" evidence="1">
    <location>
        <begin position="105"/>
        <end position="121"/>
    </location>
</feature>
<protein>
    <submittedName>
        <fullName evidence="2">Uncharacterized protein</fullName>
    </submittedName>
</protein>
<feature type="region of interest" description="Disordered" evidence="1">
    <location>
        <begin position="16"/>
        <end position="146"/>
    </location>
</feature>
<dbReference type="EMBL" id="JAGPXC010000009">
    <property type="protein sequence ID" value="KAH6646650.1"/>
    <property type="molecule type" value="Genomic_DNA"/>
</dbReference>
<reference evidence="2" key="1">
    <citation type="journal article" date="2021" name="Nat. Commun.">
        <title>Genetic determinants of endophytism in the Arabidopsis root mycobiome.</title>
        <authorList>
            <person name="Mesny F."/>
            <person name="Miyauchi S."/>
            <person name="Thiergart T."/>
            <person name="Pickel B."/>
            <person name="Atanasova L."/>
            <person name="Karlsson M."/>
            <person name="Huettel B."/>
            <person name="Barry K.W."/>
            <person name="Haridas S."/>
            <person name="Chen C."/>
            <person name="Bauer D."/>
            <person name="Andreopoulos W."/>
            <person name="Pangilinan J."/>
            <person name="LaButti K."/>
            <person name="Riley R."/>
            <person name="Lipzen A."/>
            <person name="Clum A."/>
            <person name="Drula E."/>
            <person name="Henrissat B."/>
            <person name="Kohler A."/>
            <person name="Grigoriev I.V."/>
            <person name="Martin F.M."/>
            <person name="Hacquard S."/>
        </authorList>
    </citation>
    <scope>NUCLEOTIDE SEQUENCE</scope>
    <source>
        <strain evidence="2">MPI-SDFR-AT-0073</strain>
    </source>
</reference>